<comment type="caution">
    <text evidence="1">The sequence shown here is derived from an EMBL/GenBank/DDBJ whole genome shotgun (WGS) entry which is preliminary data.</text>
</comment>
<reference evidence="1 2" key="1">
    <citation type="submission" date="2014-12" db="EMBL/GenBank/DDBJ databases">
        <title>Draft genome sequences of 29 type strains of Enterococci.</title>
        <authorList>
            <person name="Zhong Z."/>
            <person name="Sun Z."/>
            <person name="Liu W."/>
            <person name="Zhang W."/>
            <person name="Zhang H."/>
        </authorList>
    </citation>
    <scope>NUCLEOTIDE SEQUENCE [LARGE SCALE GENOMIC DNA]</scope>
    <source>
        <strain evidence="1 2">DSM 22801</strain>
    </source>
</reference>
<dbReference type="Proteomes" id="UP000183039">
    <property type="component" value="Unassembled WGS sequence"/>
</dbReference>
<gene>
    <name evidence="1" type="ORF">RV15_GL000226</name>
</gene>
<dbReference type="AlphaFoldDB" id="A0AA91GNS2"/>
<evidence type="ECO:0000313" key="1">
    <source>
        <dbReference type="EMBL" id="OJG93624.1"/>
    </source>
</evidence>
<sequence length="50" mass="5728">MDDEQYLATRGREVTVQRITTTGSARVDDEQYLATEGRKVTIFTKSPHKK</sequence>
<accession>A0AA91GNS2</accession>
<evidence type="ECO:0000313" key="2">
    <source>
        <dbReference type="Proteomes" id="UP000183039"/>
    </source>
</evidence>
<dbReference type="EMBL" id="JXLC01000001">
    <property type="protein sequence ID" value="OJG93624.1"/>
    <property type="molecule type" value="Genomic_DNA"/>
</dbReference>
<proteinExistence type="predicted"/>
<name>A0AA91GNS2_9ENTE</name>
<protein>
    <submittedName>
        <fullName evidence="1">Uncharacterized protein</fullName>
    </submittedName>
</protein>
<organism evidence="1 2">
    <name type="scientific">Enterococcus silesiacus</name>
    <dbReference type="NCBI Taxonomy" id="332949"/>
    <lineage>
        <taxon>Bacteria</taxon>
        <taxon>Bacillati</taxon>
        <taxon>Bacillota</taxon>
        <taxon>Bacilli</taxon>
        <taxon>Lactobacillales</taxon>
        <taxon>Enterococcaceae</taxon>
        <taxon>Enterococcus</taxon>
    </lineage>
</organism>